<organism evidence="2 3">
    <name type="scientific">Salipiger mangrovisoli</name>
    <dbReference type="NCBI Taxonomy" id="2865933"/>
    <lineage>
        <taxon>Bacteria</taxon>
        <taxon>Pseudomonadati</taxon>
        <taxon>Pseudomonadota</taxon>
        <taxon>Alphaproteobacteria</taxon>
        <taxon>Rhodobacterales</taxon>
        <taxon>Roseobacteraceae</taxon>
        <taxon>Salipiger</taxon>
    </lineage>
</organism>
<evidence type="ECO:0000313" key="3">
    <source>
        <dbReference type="Proteomes" id="UP000607796"/>
    </source>
</evidence>
<dbReference type="EMBL" id="JADFFK010000005">
    <property type="protein sequence ID" value="MBE9636810.1"/>
    <property type="molecule type" value="Genomic_DNA"/>
</dbReference>
<evidence type="ECO:0000313" key="2">
    <source>
        <dbReference type="EMBL" id="MBE9636810.1"/>
    </source>
</evidence>
<sequence>MLRWSDDDLLSRTLRGRGEDRPIGHEDLEPNHDDVETCLGTYGNADGLPQLPDAICKAPAKKSPAEKSFKQVAGSARRLLTSASEAHPGGHGTSSGTLGREVMDQLPMLGMGCFPAVGGGWTGTDGQPQDLFCAPQGGVFIPRFSGDPVEIGHFDFQGAVGRGAVPAGEPAPLLFFGFGQIQSHATNRIPLDPKRRDRWGIPVPHITCALHEEEHALLRRQEENFVETITGVGGQVKSLGLPHGSREHGRGAYPREPRLARMGSGQLVAEMRQETE</sequence>
<evidence type="ECO:0000256" key="1">
    <source>
        <dbReference type="SAM" id="MobiDB-lite"/>
    </source>
</evidence>
<protein>
    <submittedName>
        <fullName evidence="2">Uncharacterized protein</fullName>
    </submittedName>
</protein>
<dbReference type="SUPFAM" id="SSF54373">
    <property type="entry name" value="FAD-linked reductases, C-terminal domain"/>
    <property type="match status" value="1"/>
</dbReference>
<comment type="caution">
    <text evidence="2">The sequence shown here is derived from an EMBL/GenBank/DDBJ whole genome shotgun (WGS) entry which is preliminary data.</text>
</comment>
<accession>A0ABR9WZT7</accession>
<name>A0ABR9WZT7_9RHOB</name>
<reference evidence="2 3" key="1">
    <citation type="journal article" date="2021" name="Int. J. Syst. Evol. Microbiol.">
        <title>Salipiger mangrovisoli sp. nov., isolated from mangrove soil and the proposal for the reclassification of Paraphaeobacter pallidus as Salipiger pallidus comb. nov.</title>
        <authorList>
            <person name="Du J."/>
            <person name="Liu Y."/>
            <person name="Pei T."/>
            <person name="Deng M.R."/>
            <person name="Zhu H."/>
        </authorList>
    </citation>
    <scope>NUCLEOTIDE SEQUENCE [LARGE SCALE GENOMIC DNA]</scope>
    <source>
        <strain evidence="2 3">6D45A</strain>
    </source>
</reference>
<feature type="region of interest" description="Disordered" evidence="1">
    <location>
        <begin position="238"/>
        <end position="259"/>
    </location>
</feature>
<gene>
    <name evidence="2" type="ORF">IQ782_08180</name>
</gene>
<dbReference type="Proteomes" id="UP000607796">
    <property type="component" value="Unassembled WGS sequence"/>
</dbReference>
<keyword evidence="3" id="KW-1185">Reference proteome</keyword>
<proteinExistence type="predicted"/>
<dbReference type="RefSeq" id="WP_194134135.1">
    <property type="nucleotide sequence ID" value="NZ_JADFFK010000005.1"/>
</dbReference>
<feature type="compositionally biased region" description="Basic and acidic residues" evidence="1">
    <location>
        <begin position="244"/>
        <end position="259"/>
    </location>
</feature>